<reference evidence="2 3" key="1">
    <citation type="submission" date="2018-06" db="EMBL/GenBank/DDBJ databases">
        <title>The draft genome sequences of strains SCU63 and S1.</title>
        <authorList>
            <person name="Gan L."/>
        </authorList>
    </citation>
    <scope>NUCLEOTIDE SEQUENCE [LARGE SCALE GENOMIC DNA]</scope>
    <source>
        <strain evidence="2 3">SCU63</strain>
    </source>
</reference>
<dbReference type="EMBL" id="QLZR01000001">
    <property type="protein sequence ID" value="RAZ80732.1"/>
    <property type="molecule type" value="Genomic_DNA"/>
</dbReference>
<feature type="transmembrane region" description="Helical" evidence="1">
    <location>
        <begin position="60"/>
        <end position="80"/>
    </location>
</feature>
<evidence type="ECO:0000256" key="1">
    <source>
        <dbReference type="SAM" id="Phobius"/>
    </source>
</evidence>
<feature type="transmembrane region" description="Helical" evidence="1">
    <location>
        <begin position="86"/>
        <end position="106"/>
    </location>
</feature>
<evidence type="ECO:0000313" key="2">
    <source>
        <dbReference type="EMBL" id="RAZ80732.1"/>
    </source>
</evidence>
<keyword evidence="3" id="KW-1185">Reference proteome</keyword>
<keyword evidence="1" id="KW-0472">Membrane</keyword>
<sequence>MKGKTIKSGEGYRKMDYAGILIPLAIVLIFIAVMSFIYKDKEKVDKGFKVNFFRLSYRRRMIQSLFSILFVIAAFILAYIMELFTLQILMALVVISVVGGAIELAYNYRMWKKHGGSGSIFSENGN</sequence>
<feature type="transmembrane region" description="Helical" evidence="1">
    <location>
        <begin position="20"/>
        <end position="39"/>
    </location>
</feature>
<keyword evidence="1" id="KW-0812">Transmembrane</keyword>
<organism evidence="2 3">
    <name type="scientific">Planococcus halotolerans</name>
    <dbReference type="NCBI Taxonomy" id="2233542"/>
    <lineage>
        <taxon>Bacteria</taxon>
        <taxon>Bacillati</taxon>
        <taxon>Bacillota</taxon>
        <taxon>Bacilli</taxon>
        <taxon>Bacillales</taxon>
        <taxon>Caryophanaceae</taxon>
        <taxon>Planococcus</taxon>
    </lineage>
</organism>
<accession>A0A365L5P0</accession>
<keyword evidence="1" id="KW-1133">Transmembrane helix</keyword>
<name>A0A365L5P0_9BACL</name>
<protein>
    <submittedName>
        <fullName evidence="2">Uncharacterized protein</fullName>
    </submittedName>
</protein>
<gene>
    <name evidence="2" type="ORF">DP120_00110</name>
</gene>
<dbReference type="AlphaFoldDB" id="A0A365L5P0"/>
<comment type="caution">
    <text evidence="2">The sequence shown here is derived from an EMBL/GenBank/DDBJ whole genome shotgun (WGS) entry which is preliminary data.</text>
</comment>
<dbReference type="Proteomes" id="UP000251002">
    <property type="component" value="Unassembled WGS sequence"/>
</dbReference>
<proteinExistence type="predicted"/>
<evidence type="ECO:0000313" key="3">
    <source>
        <dbReference type="Proteomes" id="UP000251002"/>
    </source>
</evidence>